<keyword evidence="3" id="KW-0677">Repeat</keyword>
<keyword evidence="4" id="KW-0175">Coiled coil</keyword>
<accession>A0A2T9YWA0</accession>
<keyword evidence="2" id="KW-0597">Phosphoprotein</keyword>
<dbReference type="AlphaFoldDB" id="A0A2T9YWA0"/>
<evidence type="ECO:0000256" key="3">
    <source>
        <dbReference type="ARBA" id="ARBA00022737"/>
    </source>
</evidence>
<dbReference type="Pfam" id="PF08216">
    <property type="entry name" value="CTNNBL"/>
    <property type="match status" value="1"/>
</dbReference>
<comment type="subcellular location">
    <subcellularLocation>
        <location evidence="1">Nucleus</location>
    </subcellularLocation>
</comment>
<proteinExistence type="predicted"/>
<evidence type="ECO:0000313" key="8">
    <source>
        <dbReference type="Proteomes" id="UP000245383"/>
    </source>
</evidence>
<name>A0A2T9YWA0_9FUNG</name>
<dbReference type="SUPFAM" id="SSF48371">
    <property type="entry name" value="ARM repeat"/>
    <property type="match status" value="1"/>
</dbReference>
<evidence type="ECO:0000256" key="2">
    <source>
        <dbReference type="ARBA" id="ARBA00022553"/>
    </source>
</evidence>
<protein>
    <recommendedName>
        <fullName evidence="6">Beta-catenin-like protein 1 N-terminal domain-containing protein</fullName>
    </recommendedName>
</protein>
<dbReference type="InterPro" id="IPR013180">
    <property type="entry name" value="CTNNBL1_N"/>
</dbReference>
<evidence type="ECO:0000256" key="5">
    <source>
        <dbReference type="ARBA" id="ARBA00023242"/>
    </source>
</evidence>
<dbReference type="EMBL" id="MBFR01000028">
    <property type="protein sequence ID" value="PVU96605.1"/>
    <property type="molecule type" value="Genomic_DNA"/>
</dbReference>
<evidence type="ECO:0000313" key="7">
    <source>
        <dbReference type="EMBL" id="PVU96605.1"/>
    </source>
</evidence>
<evidence type="ECO:0000256" key="4">
    <source>
        <dbReference type="ARBA" id="ARBA00023054"/>
    </source>
</evidence>
<feature type="domain" description="Beta-catenin-like protein 1 N-terminal" evidence="6">
    <location>
        <begin position="1"/>
        <end position="96"/>
    </location>
</feature>
<dbReference type="OrthoDB" id="1898821at2759"/>
<dbReference type="GO" id="GO:0005681">
    <property type="term" value="C:spliceosomal complex"/>
    <property type="evidence" value="ECO:0007669"/>
    <property type="project" value="TreeGrafter"/>
</dbReference>
<dbReference type="SMART" id="SM01156">
    <property type="entry name" value="DUF1716"/>
    <property type="match status" value="1"/>
</dbReference>
<comment type="caution">
    <text evidence="7">The sequence shown here is derived from an EMBL/GenBank/DDBJ whole genome shotgun (WGS) entry which is preliminary data.</text>
</comment>
<dbReference type="PANTHER" id="PTHR14978:SF0">
    <property type="entry name" value="BETA-CATENIN-LIKE PROTEIN 1"/>
    <property type="match status" value="1"/>
</dbReference>
<dbReference type="Gene3D" id="1.25.10.10">
    <property type="entry name" value="Leucine-rich Repeat Variant"/>
    <property type="match status" value="1"/>
</dbReference>
<evidence type="ECO:0000259" key="6">
    <source>
        <dbReference type="SMART" id="SM01156"/>
    </source>
</evidence>
<dbReference type="InterPro" id="IPR011989">
    <property type="entry name" value="ARM-like"/>
</dbReference>
<dbReference type="STRING" id="133385.A0A2T9YWA0"/>
<evidence type="ECO:0000256" key="1">
    <source>
        <dbReference type="ARBA" id="ARBA00004123"/>
    </source>
</evidence>
<keyword evidence="5" id="KW-0539">Nucleus</keyword>
<gene>
    <name evidence="7" type="ORF">BB561_001071</name>
</gene>
<keyword evidence="8" id="KW-1185">Reference proteome</keyword>
<dbReference type="PANTHER" id="PTHR14978">
    <property type="entry name" value="BETA-CATENIN-LIKE PROTEIN 1 NUCLEAR ASSOCIATED PROTEIN"/>
    <property type="match status" value="1"/>
</dbReference>
<dbReference type="Proteomes" id="UP000245383">
    <property type="component" value="Unassembled WGS sequence"/>
</dbReference>
<dbReference type="InterPro" id="IPR016024">
    <property type="entry name" value="ARM-type_fold"/>
</dbReference>
<dbReference type="InterPro" id="IPR039678">
    <property type="entry name" value="CTNNBL1"/>
</dbReference>
<sequence>MVEYLLIDNPGTDSAKKSILRLEKAISKNVELRLRYPDQPEKFIDSEADLDEAILDLQHFSMQPTLAFPVLFALGSLESIVNLLTHENKDIVIDVIQVISEWTDEDLVNGVEKSDFDDLDILKSLITHLKDLSFFELLGHTLLSFSENVTSEILDSEREGVNKVLTIVENICSIDHNLAFEISTEMNLLPYLFSRIQNSFLTQDEAKLARIDNNQQYSCEVLSILTQSSPKICTVATQPLSKDISLSGLEILLNCISKYRKIDPIDEAEYEYLENLFNVIISMMISESNSKQLFIDAEGVELVCLMLKESTFTNFLSLKLLDFLLTPLDPKLDYGIGQKALSIFLDCGGYQHLCRSLMKHRVVNILSWLFRFTRANTKYRWLLLSKFACHNEADSKVKLACNARLDRLVELHLFYTECIEQNEYNQNSQAHVEDPEVGLNMVDCLISIVALNDNASKAHLSKAVELKQSSLQNIKNNVINYIFDLFSDSENTESGDDSKNEENATISLNSNISKLSFDQVYEKINTDLKELYLAAKIL</sequence>
<reference evidence="7 8" key="1">
    <citation type="journal article" date="2018" name="MBio">
        <title>Comparative Genomics Reveals the Core Gene Toolbox for the Fungus-Insect Symbiosis.</title>
        <authorList>
            <person name="Wang Y."/>
            <person name="Stata M."/>
            <person name="Wang W."/>
            <person name="Stajich J.E."/>
            <person name="White M.M."/>
            <person name="Moncalvo J.M."/>
        </authorList>
    </citation>
    <scope>NUCLEOTIDE SEQUENCE [LARGE SCALE GENOMIC DNA]</scope>
    <source>
        <strain evidence="7 8">SWE-8-4</strain>
    </source>
</reference>
<organism evidence="7 8">
    <name type="scientific">Smittium simulii</name>
    <dbReference type="NCBI Taxonomy" id="133385"/>
    <lineage>
        <taxon>Eukaryota</taxon>
        <taxon>Fungi</taxon>
        <taxon>Fungi incertae sedis</taxon>
        <taxon>Zoopagomycota</taxon>
        <taxon>Kickxellomycotina</taxon>
        <taxon>Harpellomycetes</taxon>
        <taxon>Harpellales</taxon>
        <taxon>Legeriomycetaceae</taxon>
        <taxon>Smittium</taxon>
    </lineage>
</organism>